<dbReference type="Proteomes" id="UP001165085">
    <property type="component" value="Unassembled WGS sequence"/>
</dbReference>
<dbReference type="AlphaFoldDB" id="A0A9W7BFT5"/>
<protein>
    <submittedName>
        <fullName evidence="3">Uncharacterized protein</fullName>
    </submittedName>
</protein>
<keyword evidence="2" id="KW-0812">Transmembrane</keyword>
<name>A0A9W7BFT5_9STRA</name>
<gene>
    <name evidence="3" type="ORF">TrST_g858</name>
</gene>
<organism evidence="3 4">
    <name type="scientific">Triparma strigata</name>
    <dbReference type="NCBI Taxonomy" id="1606541"/>
    <lineage>
        <taxon>Eukaryota</taxon>
        <taxon>Sar</taxon>
        <taxon>Stramenopiles</taxon>
        <taxon>Ochrophyta</taxon>
        <taxon>Bolidophyceae</taxon>
        <taxon>Parmales</taxon>
        <taxon>Triparmaceae</taxon>
        <taxon>Triparma</taxon>
    </lineage>
</organism>
<sequence length="420" mass="46480">MPPRRSRSRSRPTSSNVKPTSKSISKPPLPPYVPFRPPLPIQLLNDFLHWSPIADAIVYTLFWSLFTLLSAVVTPVYLILVRLPLIIIEQIYRNVKSITTIKCHQDQPEHVIVITGCDTGFGYDLAVKFLRTSKKRFTVFAYCYSDSGCLRCNSLNSPSNPNTVISLKCDVTSESSVVSASTNVRTYLSQPSPTPRYLHGLINNAGVGSPGTIDMIPVLQTPGKPFSYQRDIEVNYYGALRVTKSILPLLKSQREENPELTTSLINVTSMAGLVPSPFMSAYAGSKHALEAASTCMRNELGVFGIKVCTVNPSFHGTPLVDGIGDGVESLWQSVEGYGYEWFKGMKVKSIQGSKAAEWRAHNVTEVCFRASYYKETGQRMCGTDAKYVLACLRHLPRSVQDFMVSGHPFAPFYVGGNVEE</sequence>
<evidence type="ECO:0000256" key="2">
    <source>
        <dbReference type="SAM" id="Phobius"/>
    </source>
</evidence>
<keyword evidence="2" id="KW-1133">Transmembrane helix</keyword>
<dbReference type="Gene3D" id="3.40.50.720">
    <property type="entry name" value="NAD(P)-binding Rossmann-like Domain"/>
    <property type="match status" value="1"/>
</dbReference>
<dbReference type="InterPro" id="IPR002347">
    <property type="entry name" value="SDR_fam"/>
</dbReference>
<dbReference type="PANTHER" id="PTHR43313:SF1">
    <property type="entry name" value="3BETA-HYDROXYSTEROID DEHYDROGENASE DHS-16"/>
    <property type="match status" value="1"/>
</dbReference>
<dbReference type="GO" id="GO:0008202">
    <property type="term" value="P:steroid metabolic process"/>
    <property type="evidence" value="ECO:0007669"/>
    <property type="project" value="TreeGrafter"/>
</dbReference>
<dbReference type="OrthoDB" id="1274115at2759"/>
<evidence type="ECO:0000256" key="1">
    <source>
        <dbReference type="SAM" id="MobiDB-lite"/>
    </source>
</evidence>
<keyword evidence="4" id="KW-1185">Reference proteome</keyword>
<feature type="region of interest" description="Disordered" evidence="1">
    <location>
        <begin position="1"/>
        <end position="29"/>
    </location>
</feature>
<dbReference type="GO" id="GO:0016491">
    <property type="term" value="F:oxidoreductase activity"/>
    <property type="evidence" value="ECO:0007669"/>
    <property type="project" value="TreeGrafter"/>
</dbReference>
<feature type="compositionally biased region" description="Basic residues" evidence="1">
    <location>
        <begin position="1"/>
        <end position="10"/>
    </location>
</feature>
<dbReference type="Pfam" id="PF00106">
    <property type="entry name" value="adh_short"/>
    <property type="match status" value="1"/>
</dbReference>
<keyword evidence="2" id="KW-0472">Membrane</keyword>
<comment type="caution">
    <text evidence="3">The sequence shown here is derived from an EMBL/GenBank/DDBJ whole genome shotgun (WGS) entry which is preliminary data.</text>
</comment>
<dbReference type="InterPro" id="IPR036291">
    <property type="entry name" value="NAD(P)-bd_dom_sf"/>
</dbReference>
<reference evidence="4" key="1">
    <citation type="journal article" date="2023" name="Commun. Biol.">
        <title>Genome analysis of Parmales, the sister group of diatoms, reveals the evolutionary specialization of diatoms from phago-mixotrophs to photoautotrophs.</title>
        <authorList>
            <person name="Ban H."/>
            <person name="Sato S."/>
            <person name="Yoshikawa S."/>
            <person name="Yamada K."/>
            <person name="Nakamura Y."/>
            <person name="Ichinomiya M."/>
            <person name="Sato N."/>
            <person name="Blanc-Mathieu R."/>
            <person name="Endo H."/>
            <person name="Kuwata A."/>
            <person name="Ogata H."/>
        </authorList>
    </citation>
    <scope>NUCLEOTIDE SEQUENCE [LARGE SCALE GENOMIC DNA]</scope>
    <source>
        <strain evidence="4">NIES 3701</strain>
    </source>
</reference>
<dbReference type="SUPFAM" id="SSF51735">
    <property type="entry name" value="NAD(P)-binding Rossmann-fold domains"/>
    <property type="match status" value="1"/>
</dbReference>
<dbReference type="EMBL" id="BRXY01000302">
    <property type="protein sequence ID" value="GMH85375.1"/>
    <property type="molecule type" value="Genomic_DNA"/>
</dbReference>
<feature type="transmembrane region" description="Helical" evidence="2">
    <location>
        <begin position="56"/>
        <end position="80"/>
    </location>
</feature>
<dbReference type="PRINTS" id="PR00081">
    <property type="entry name" value="GDHRDH"/>
</dbReference>
<evidence type="ECO:0000313" key="4">
    <source>
        <dbReference type="Proteomes" id="UP001165085"/>
    </source>
</evidence>
<accession>A0A9W7BFT5</accession>
<proteinExistence type="predicted"/>
<dbReference type="PANTHER" id="PTHR43313">
    <property type="entry name" value="SHORT-CHAIN DEHYDROGENASE/REDUCTASE FAMILY 9C"/>
    <property type="match status" value="1"/>
</dbReference>
<evidence type="ECO:0000313" key="3">
    <source>
        <dbReference type="EMBL" id="GMH85375.1"/>
    </source>
</evidence>